<dbReference type="Proteomes" id="UP000024635">
    <property type="component" value="Unassembled WGS sequence"/>
</dbReference>
<evidence type="ECO:0000313" key="1">
    <source>
        <dbReference type="EMBL" id="EYB80845.1"/>
    </source>
</evidence>
<dbReference type="EMBL" id="JARK01001734">
    <property type="protein sequence ID" value="EYB80845.1"/>
    <property type="molecule type" value="Genomic_DNA"/>
</dbReference>
<comment type="caution">
    <text evidence="1">The sequence shown here is derived from an EMBL/GenBank/DDBJ whole genome shotgun (WGS) entry which is preliminary data.</text>
</comment>
<dbReference type="AlphaFoldDB" id="A0A016RR10"/>
<sequence>MKGTLFQCVHAKKLIITKSWKAASFFICTDDNIAEKIKHHTNGVMSSDAKALITVRRLEYDHCSDDRIHFFKRLSQETVNVCGYELIALLDNAVKPICLETIEDEKPPRKAGGAVGLPCMAEF</sequence>
<evidence type="ECO:0000313" key="2">
    <source>
        <dbReference type="Proteomes" id="UP000024635"/>
    </source>
</evidence>
<name>A0A016RR10_9BILA</name>
<gene>
    <name evidence="1" type="primary">Acey_s0398.g718</name>
    <name evidence="1" type="ORF">Y032_0398g718</name>
</gene>
<keyword evidence="2" id="KW-1185">Reference proteome</keyword>
<proteinExistence type="predicted"/>
<accession>A0A016RR10</accession>
<protein>
    <submittedName>
        <fullName evidence="1">Uncharacterized protein</fullName>
    </submittedName>
</protein>
<organism evidence="1 2">
    <name type="scientific">Ancylostoma ceylanicum</name>
    <dbReference type="NCBI Taxonomy" id="53326"/>
    <lineage>
        <taxon>Eukaryota</taxon>
        <taxon>Metazoa</taxon>
        <taxon>Ecdysozoa</taxon>
        <taxon>Nematoda</taxon>
        <taxon>Chromadorea</taxon>
        <taxon>Rhabditida</taxon>
        <taxon>Rhabditina</taxon>
        <taxon>Rhabditomorpha</taxon>
        <taxon>Strongyloidea</taxon>
        <taxon>Ancylostomatidae</taxon>
        <taxon>Ancylostomatinae</taxon>
        <taxon>Ancylostoma</taxon>
    </lineage>
</organism>
<reference evidence="2" key="1">
    <citation type="journal article" date="2015" name="Nat. Genet.">
        <title>The genome and transcriptome of the zoonotic hookworm Ancylostoma ceylanicum identify infection-specific gene families.</title>
        <authorList>
            <person name="Schwarz E.M."/>
            <person name="Hu Y."/>
            <person name="Antoshechkin I."/>
            <person name="Miller M.M."/>
            <person name="Sternberg P.W."/>
            <person name="Aroian R.V."/>
        </authorList>
    </citation>
    <scope>NUCLEOTIDE SEQUENCE</scope>
    <source>
        <strain evidence="2">HY135</strain>
    </source>
</reference>